<dbReference type="OrthoDB" id="425534at2759"/>
<dbReference type="PANTHER" id="PTHR43248:SF25">
    <property type="entry name" value="AB HYDROLASE-1 DOMAIN-CONTAINING PROTEIN-RELATED"/>
    <property type="match status" value="1"/>
</dbReference>
<evidence type="ECO:0000256" key="3">
    <source>
        <dbReference type="SAM" id="Phobius"/>
    </source>
</evidence>
<evidence type="ECO:0000259" key="4">
    <source>
        <dbReference type="Pfam" id="PF00561"/>
    </source>
</evidence>
<evidence type="ECO:0000256" key="2">
    <source>
        <dbReference type="ARBA" id="ARBA00022801"/>
    </source>
</evidence>
<keyword evidence="3" id="KW-1133">Transmembrane helix</keyword>
<feature type="transmembrane region" description="Helical" evidence="3">
    <location>
        <begin position="37"/>
        <end position="54"/>
    </location>
</feature>
<comment type="similarity">
    <text evidence="1">Belongs to the peptidase S33 family.</text>
</comment>
<dbReference type="SUPFAM" id="SSF53474">
    <property type="entry name" value="alpha/beta-Hydrolases"/>
    <property type="match status" value="1"/>
</dbReference>
<keyword evidence="3" id="KW-0812">Transmembrane</keyword>
<accession>A0A6A6WJA0</accession>
<dbReference type="InterPro" id="IPR013595">
    <property type="entry name" value="Pept_S33_TAP-like_C"/>
</dbReference>
<evidence type="ECO:0000313" key="6">
    <source>
        <dbReference type="EMBL" id="KAF2761837.1"/>
    </source>
</evidence>
<proteinExistence type="inferred from homology"/>
<dbReference type="GeneID" id="54480699"/>
<evidence type="ECO:0000256" key="1">
    <source>
        <dbReference type="ARBA" id="ARBA00010088"/>
    </source>
</evidence>
<evidence type="ECO:0000313" key="7">
    <source>
        <dbReference type="Proteomes" id="UP000799437"/>
    </source>
</evidence>
<feature type="domain" description="Peptidase S33 tripeptidyl aminopeptidase-like C-terminal" evidence="5">
    <location>
        <begin position="526"/>
        <end position="627"/>
    </location>
</feature>
<dbReference type="GO" id="GO:0016787">
    <property type="term" value="F:hydrolase activity"/>
    <property type="evidence" value="ECO:0007669"/>
    <property type="project" value="UniProtKB-KW"/>
</dbReference>
<reference evidence="6" key="1">
    <citation type="journal article" date="2020" name="Stud. Mycol.">
        <title>101 Dothideomycetes genomes: a test case for predicting lifestyles and emergence of pathogens.</title>
        <authorList>
            <person name="Haridas S."/>
            <person name="Albert R."/>
            <person name="Binder M."/>
            <person name="Bloem J."/>
            <person name="Labutti K."/>
            <person name="Salamov A."/>
            <person name="Andreopoulos B."/>
            <person name="Baker S."/>
            <person name="Barry K."/>
            <person name="Bills G."/>
            <person name="Bluhm B."/>
            <person name="Cannon C."/>
            <person name="Castanera R."/>
            <person name="Culley D."/>
            <person name="Daum C."/>
            <person name="Ezra D."/>
            <person name="Gonzalez J."/>
            <person name="Henrissat B."/>
            <person name="Kuo A."/>
            <person name="Liang C."/>
            <person name="Lipzen A."/>
            <person name="Lutzoni F."/>
            <person name="Magnuson J."/>
            <person name="Mondo S."/>
            <person name="Nolan M."/>
            <person name="Ohm R."/>
            <person name="Pangilinan J."/>
            <person name="Park H.-J."/>
            <person name="Ramirez L."/>
            <person name="Alfaro M."/>
            <person name="Sun H."/>
            <person name="Tritt A."/>
            <person name="Yoshinaga Y."/>
            <person name="Zwiers L.-H."/>
            <person name="Turgeon B."/>
            <person name="Goodwin S."/>
            <person name="Spatafora J."/>
            <person name="Crous P."/>
            <person name="Grigoriev I."/>
        </authorList>
    </citation>
    <scope>NUCLEOTIDE SEQUENCE</scope>
    <source>
        <strain evidence="6">CBS 121739</strain>
    </source>
</reference>
<dbReference type="AlphaFoldDB" id="A0A6A6WJA0"/>
<protein>
    <submittedName>
        <fullName evidence="6">Proteinase</fullName>
    </submittedName>
</protein>
<keyword evidence="2" id="KW-0378">Hydrolase</keyword>
<evidence type="ECO:0000259" key="5">
    <source>
        <dbReference type="Pfam" id="PF08386"/>
    </source>
</evidence>
<dbReference type="EMBL" id="ML996566">
    <property type="protein sequence ID" value="KAF2761837.1"/>
    <property type="molecule type" value="Genomic_DNA"/>
</dbReference>
<sequence>MQWSSDSKVGLAGLDNGKEYITPDALLAKKQRKPSSTIYLMLGFVFLLFGWHFWDGRRVLGVSVGGDAAVEEAEKAEEAAVRWSGITPSTHLEYHDCYNSTYQCARLEVPMDWNCTDGKGSKMQIAVIRLPAPVPVTDARYGGPVFVNPGGPGGSGVGMVLAAGSGLQTIVNPEGDLGGPSDDPNLKIGKYFDIISFDPRGIGLTTPSISCFPDANSRMNWQLGKDAIGLLGSSETALTKHWYRSKARGEGCSVAMIPVEEGANYVGEHVNTTPVIRDMLEIAEKHQDWVHKQLKEPHEPKELQRRQEPVKLQYWGFSYGTIIGQTFAAMYPDRVARIAVDGVVDPNDYHHGPWFTNLPDTDKILWKLFEHCAEAGPEDCPMYVEGGSDAIMASYDRLLRDIWFDPLPVPASLTRGPDVITWSDMISFMRMAIYQPLAESKFVADVFGALAKGNGSAFADWKQSETAQSCPTKECKLAGPYSPPCNRQNGGDASSAIMCTDSPGLGQLDISAFSEYMEALANQSSVLGYWWSHERLGCVGWKAKAKWRFDGPFTGNTAHPLLFIGNTLDPVTPLANAARMSKQYKDAVLLQQDCEGHTTIASPSICTAKAVRNYFQTGATPKTGTICPPIERPFVGRIEKEEKRNSEDQRILDAIESIRLSLRLSREGW</sequence>
<dbReference type="Proteomes" id="UP000799437">
    <property type="component" value="Unassembled WGS sequence"/>
</dbReference>
<keyword evidence="3" id="KW-0472">Membrane</keyword>
<dbReference type="InterPro" id="IPR000073">
    <property type="entry name" value="AB_hydrolase_1"/>
</dbReference>
<feature type="domain" description="AB hydrolase-1" evidence="4">
    <location>
        <begin position="191"/>
        <end position="351"/>
    </location>
</feature>
<name>A0A6A6WJA0_9PEZI</name>
<dbReference type="RefSeq" id="XP_033604288.1">
    <property type="nucleotide sequence ID" value="XM_033739645.1"/>
</dbReference>
<organism evidence="6 7">
    <name type="scientific">Pseudovirgaria hyperparasitica</name>
    <dbReference type="NCBI Taxonomy" id="470096"/>
    <lineage>
        <taxon>Eukaryota</taxon>
        <taxon>Fungi</taxon>
        <taxon>Dikarya</taxon>
        <taxon>Ascomycota</taxon>
        <taxon>Pezizomycotina</taxon>
        <taxon>Dothideomycetes</taxon>
        <taxon>Dothideomycetes incertae sedis</taxon>
        <taxon>Acrospermales</taxon>
        <taxon>Acrospermaceae</taxon>
        <taxon>Pseudovirgaria</taxon>
    </lineage>
</organism>
<dbReference type="Gene3D" id="3.40.50.1820">
    <property type="entry name" value="alpha/beta hydrolase"/>
    <property type="match status" value="1"/>
</dbReference>
<dbReference type="Pfam" id="PF00561">
    <property type="entry name" value="Abhydrolase_1"/>
    <property type="match status" value="1"/>
</dbReference>
<gene>
    <name evidence="6" type="ORF">EJ05DRAFT_186338</name>
</gene>
<dbReference type="InterPro" id="IPR029058">
    <property type="entry name" value="AB_hydrolase_fold"/>
</dbReference>
<dbReference type="InterPro" id="IPR051601">
    <property type="entry name" value="Serine_prot/Carboxylest_S33"/>
</dbReference>
<keyword evidence="7" id="KW-1185">Reference proteome</keyword>
<dbReference type="PANTHER" id="PTHR43248">
    <property type="entry name" value="2-SUCCINYL-6-HYDROXY-2,4-CYCLOHEXADIENE-1-CARBOXYLATE SYNTHASE"/>
    <property type="match status" value="1"/>
</dbReference>
<dbReference type="Pfam" id="PF08386">
    <property type="entry name" value="Abhydrolase_4"/>
    <property type="match status" value="1"/>
</dbReference>